<evidence type="ECO:0000256" key="1">
    <source>
        <dbReference type="ARBA" id="ARBA00004651"/>
    </source>
</evidence>
<comment type="similarity">
    <text evidence="8">Belongs to the exbB/tolQ family.</text>
</comment>
<evidence type="ECO:0000313" key="11">
    <source>
        <dbReference type="EMBL" id="KPJ62534.1"/>
    </source>
</evidence>
<dbReference type="GO" id="GO:0017038">
    <property type="term" value="P:protein import"/>
    <property type="evidence" value="ECO:0007669"/>
    <property type="project" value="TreeGrafter"/>
</dbReference>
<feature type="transmembrane region" description="Helical" evidence="9">
    <location>
        <begin position="20"/>
        <end position="39"/>
    </location>
</feature>
<reference evidence="11 12" key="1">
    <citation type="journal article" date="2015" name="Microbiome">
        <title>Genomic resolution of linkages in carbon, nitrogen, and sulfur cycling among widespread estuary sediment bacteria.</title>
        <authorList>
            <person name="Baker B.J."/>
            <person name="Lazar C.S."/>
            <person name="Teske A.P."/>
            <person name="Dick G.J."/>
        </authorList>
    </citation>
    <scope>NUCLEOTIDE SEQUENCE [LARGE SCALE GENOMIC DNA]</scope>
    <source>
        <strain evidence="11">DG_56</strain>
    </source>
</reference>
<evidence type="ECO:0000313" key="12">
    <source>
        <dbReference type="Proteomes" id="UP000052020"/>
    </source>
</evidence>
<feature type="transmembrane region" description="Helical" evidence="9">
    <location>
        <begin position="161"/>
        <end position="182"/>
    </location>
</feature>
<feature type="transmembrane region" description="Helical" evidence="9">
    <location>
        <begin position="113"/>
        <end position="141"/>
    </location>
</feature>
<name>A0A0S7XJE6_9BACT</name>
<feature type="domain" description="MotA/TolQ/ExbB proton channel" evidence="10">
    <location>
        <begin position="87"/>
        <end position="193"/>
    </location>
</feature>
<evidence type="ECO:0000256" key="9">
    <source>
        <dbReference type="SAM" id="Phobius"/>
    </source>
</evidence>
<evidence type="ECO:0000256" key="2">
    <source>
        <dbReference type="ARBA" id="ARBA00022448"/>
    </source>
</evidence>
<keyword evidence="4 9" id="KW-0812">Transmembrane</keyword>
<dbReference type="InterPro" id="IPR050790">
    <property type="entry name" value="ExbB/TolQ_transport"/>
</dbReference>
<keyword evidence="2 8" id="KW-0813">Transport</keyword>
<dbReference type="EMBL" id="LIZY01000112">
    <property type="protein sequence ID" value="KPJ62534.1"/>
    <property type="molecule type" value="Genomic_DNA"/>
</dbReference>
<evidence type="ECO:0000256" key="3">
    <source>
        <dbReference type="ARBA" id="ARBA00022475"/>
    </source>
</evidence>
<proteinExistence type="inferred from homology"/>
<dbReference type="InterPro" id="IPR002898">
    <property type="entry name" value="MotA_ExbB_proton_chnl"/>
</dbReference>
<dbReference type="Pfam" id="PF01618">
    <property type="entry name" value="MotA_ExbB"/>
    <property type="match status" value="1"/>
</dbReference>
<accession>A0A0S7XJE6</accession>
<evidence type="ECO:0000259" key="10">
    <source>
        <dbReference type="Pfam" id="PF01618"/>
    </source>
</evidence>
<dbReference type="AlphaFoldDB" id="A0A0S7XJE6"/>
<protein>
    <recommendedName>
        <fullName evidence="10">MotA/TolQ/ExbB proton channel domain-containing protein</fullName>
    </recommendedName>
</protein>
<keyword evidence="6 9" id="KW-1133">Transmembrane helix</keyword>
<gene>
    <name evidence="11" type="ORF">AMK68_04815</name>
</gene>
<organism evidence="11 12">
    <name type="scientific">candidate division KD3-62 bacterium DG_56</name>
    <dbReference type="NCBI Taxonomy" id="1704032"/>
    <lineage>
        <taxon>Bacteria</taxon>
        <taxon>candidate division KD3-62</taxon>
    </lineage>
</organism>
<evidence type="ECO:0000256" key="6">
    <source>
        <dbReference type="ARBA" id="ARBA00022989"/>
    </source>
</evidence>
<sequence>MCPGRRATMWHLLAQGGVVMYPLGLCSLITVAIGLERLWQFVEAGRGTRSMERVRAALRQGRPEDARAACAARDSIFCALTHSLVEHTDDPQPALAETLARTSVDEQLRLSRYLAIIGTIGNIAPFIGLFGTVLGIIRAFADIAKIGAAGPAVVARGISEALVATAAGLFVAIMAVIVFNFFTTWLDRIAHRADNWASELVALAEGAGRATDA</sequence>
<dbReference type="Proteomes" id="UP000052020">
    <property type="component" value="Unassembled WGS sequence"/>
</dbReference>
<evidence type="ECO:0000256" key="8">
    <source>
        <dbReference type="RuleBase" id="RU004057"/>
    </source>
</evidence>
<comment type="subcellular location">
    <subcellularLocation>
        <location evidence="1">Cell membrane</location>
        <topology evidence="1">Multi-pass membrane protein</topology>
    </subcellularLocation>
    <subcellularLocation>
        <location evidence="8">Membrane</location>
        <topology evidence="8">Multi-pass membrane protein</topology>
    </subcellularLocation>
</comment>
<evidence type="ECO:0000256" key="7">
    <source>
        <dbReference type="ARBA" id="ARBA00023136"/>
    </source>
</evidence>
<evidence type="ECO:0000256" key="5">
    <source>
        <dbReference type="ARBA" id="ARBA00022927"/>
    </source>
</evidence>
<dbReference type="PANTHER" id="PTHR30625">
    <property type="entry name" value="PROTEIN TOLQ"/>
    <property type="match status" value="1"/>
</dbReference>
<keyword evidence="7 9" id="KW-0472">Membrane</keyword>
<keyword evidence="3" id="KW-1003">Cell membrane</keyword>
<comment type="caution">
    <text evidence="11">The sequence shown here is derived from an EMBL/GenBank/DDBJ whole genome shotgun (WGS) entry which is preliminary data.</text>
</comment>
<evidence type="ECO:0000256" key="4">
    <source>
        <dbReference type="ARBA" id="ARBA00022692"/>
    </source>
</evidence>
<keyword evidence="5 8" id="KW-0653">Protein transport</keyword>
<dbReference type="PANTHER" id="PTHR30625:SF15">
    <property type="entry name" value="BIOPOLYMER TRANSPORT PROTEIN EXBB"/>
    <property type="match status" value="1"/>
</dbReference>
<dbReference type="GO" id="GO:0005886">
    <property type="term" value="C:plasma membrane"/>
    <property type="evidence" value="ECO:0007669"/>
    <property type="project" value="UniProtKB-SubCell"/>
</dbReference>